<reference evidence="2" key="1">
    <citation type="journal article" date="2023" name="Mol. Phylogenet. Evol.">
        <title>Genome-scale phylogeny and comparative genomics of the fungal order Sordariales.</title>
        <authorList>
            <person name="Hensen N."/>
            <person name="Bonometti L."/>
            <person name="Westerberg I."/>
            <person name="Brannstrom I.O."/>
            <person name="Guillou S."/>
            <person name="Cros-Aarteil S."/>
            <person name="Calhoun S."/>
            <person name="Haridas S."/>
            <person name="Kuo A."/>
            <person name="Mondo S."/>
            <person name="Pangilinan J."/>
            <person name="Riley R."/>
            <person name="LaButti K."/>
            <person name="Andreopoulos B."/>
            <person name="Lipzen A."/>
            <person name="Chen C."/>
            <person name="Yan M."/>
            <person name="Daum C."/>
            <person name="Ng V."/>
            <person name="Clum A."/>
            <person name="Steindorff A."/>
            <person name="Ohm R.A."/>
            <person name="Martin F."/>
            <person name="Silar P."/>
            <person name="Natvig D.O."/>
            <person name="Lalanne C."/>
            <person name="Gautier V."/>
            <person name="Ament-Velasquez S.L."/>
            <person name="Kruys A."/>
            <person name="Hutchinson M.I."/>
            <person name="Powell A.J."/>
            <person name="Barry K."/>
            <person name="Miller A.N."/>
            <person name="Grigoriev I.V."/>
            <person name="Debuchy R."/>
            <person name="Gladieux P."/>
            <person name="Hiltunen Thoren M."/>
            <person name="Johannesson H."/>
        </authorList>
    </citation>
    <scope>NUCLEOTIDE SEQUENCE [LARGE SCALE GENOMIC DNA]</scope>
    <source>
        <strain evidence="2">CBS 340.73</strain>
    </source>
</reference>
<proteinExistence type="predicted"/>
<evidence type="ECO:0000313" key="1">
    <source>
        <dbReference type="EMBL" id="KAK3943396.1"/>
    </source>
</evidence>
<feature type="non-terminal residue" evidence="1">
    <location>
        <position position="100"/>
    </location>
</feature>
<gene>
    <name evidence="1" type="ORF">QBC46DRAFT_233899</name>
</gene>
<accession>A0AAN6NCR0</accession>
<sequence>RSKLSTHDRRHPVIGRLMSLTLINYKIRALRGLITVFNTMLKEVKKLKAPISIEDRIVELIIKNGRLRQEINYYKILTEEALHPIITLIKLYTHELYLTI</sequence>
<evidence type="ECO:0000313" key="2">
    <source>
        <dbReference type="Proteomes" id="UP001303473"/>
    </source>
</evidence>
<name>A0AAN6NCR0_9PEZI</name>
<dbReference type="EMBL" id="MU853766">
    <property type="protein sequence ID" value="KAK3943396.1"/>
    <property type="molecule type" value="Genomic_DNA"/>
</dbReference>
<dbReference type="AlphaFoldDB" id="A0AAN6NCR0"/>
<feature type="non-terminal residue" evidence="1">
    <location>
        <position position="1"/>
    </location>
</feature>
<keyword evidence="2" id="KW-1185">Reference proteome</keyword>
<comment type="caution">
    <text evidence="1">The sequence shown here is derived from an EMBL/GenBank/DDBJ whole genome shotgun (WGS) entry which is preliminary data.</text>
</comment>
<protein>
    <submittedName>
        <fullName evidence="1">Uncharacterized protein</fullName>
    </submittedName>
</protein>
<organism evidence="1 2">
    <name type="scientific">Diplogelasinospora grovesii</name>
    <dbReference type="NCBI Taxonomy" id="303347"/>
    <lineage>
        <taxon>Eukaryota</taxon>
        <taxon>Fungi</taxon>
        <taxon>Dikarya</taxon>
        <taxon>Ascomycota</taxon>
        <taxon>Pezizomycotina</taxon>
        <taxon>Sordariomycetes</taxon>
        <taxon>Sordariomycetidae</taxon>
        <taxon>Sordariales</taxon>
        <taxon>Diplogelasinosporaceae</taxon>
        <taxon>Diplogelasinospora</taxon>
    </lineage>
</organism>
<dbReference type="Proteomes" id="UP001303473">
    <property type="component" value="Unassembled WGS sequence"/>
</dbReference>